<dbReference type="Proteomes" id="UP000510937">
    <property type="component" value="Chromosome"/>
</dbReference>
<evidence type="ECO:0000313" key="3">
    <source>
        <dbReference type="EMBL" id="SNU35630.1"/>
    </source>
</evidence>
<dbReference type="GO" id="GO:0016020">
    <property type="term" value="C:membrane"/>
    <property type="evidence" value="ECO:0007669"/>
    <property type="project" value="InterPro"/>
</dbReference>
<reference evidence="2" key="4">
    <citation type="journal article" date="2021" name="Microb. Genom.">
        <title>A genomic epidemiological study shows that prevalence of antimicrobial resistance in Enterobacterales is associated with the livestock host, as well as antimicrobial usage.</title>
        <authorList>
            <person name="AbuOun M."/>
            <person name="Jones H."/>
            <person name="Stubberfield E."/>
            <person name="Gilson D."/>
            <person name="Shaw L.P."/>
            <person name="Hubbard A.T.M."/>
            <person name="Chau K.K."/>
            <person name="Sebra R."/>
            <person name="Peto T.E.A."/>
            <person name="Crook D.W."/>
            <person name="Read D.S."/>
            <person name="Gweon H.S."/>
            <person name="Walker A.S."/>
            <person name="Stoesser N."/>
            <person name="Smith R.P."/>
            <person name="Anjum M.F."/>
            <person name="On Behalf Of The Rehab Consortium."/>
        </authorList>
    </citation>
    <scope>NUCLEOTIDE SEQUENCE</scope>
    <source>
        <strain evidence="2">RHBSTW-00555</strain>
    </source>
</reference>
<dbReference type="Gene3D" id="3.30.1150.10">
    <property type="match status" value="1"/>
</dbReference>
<dbReference type="EMBL" id="FZTC01000019">
    <property type="protein sequence ID" value="SNU35630.1"/>
    <property type="molecule type" value="Genomic_DNA"/>
</dbReference>
<dbReference type="PROSITE" id="PS51257">
    <property type="entry name" value="PROKAR_LIPOPROTEIN"/>
    <property type="match status" value="1"/>
</dbReference>
<dbReference type="RefSeq" id="WP_049103445.1">
    <property type="nucleotide sequence ID" value="NZ_CABGQI010000015.1"/>
</dbReference>
<accession>A0A285B3Y4</accession>
<dbReference type="Pfam" id="PF06519">
    <property type="entry name" value="TolA"/>
    <property type="match status" value="1"/>
</dbReference>
<reference evidence="4" key="2">
    <citation type="submission" date="2017-08" db="EMBL/GenBank/DDBJ databases">
        <authorList>
            <person name="Brisse S."/>
        </authorList>
    </citation>
    <scope>NUCLEOTIDE SEQUENCE [LARGE SCALE GENOMIC DNA]</scope>
    <source>
        <strain evidence="4">06D021</strain>
    </source>
</reference>
<dbReference type="InterPro" id="IPR014161">
    <property type="entry name" value="Tol-Pal_TolA"/>
</dbReference>
<keyword evidence="1" id="KW-0732">Signal</keyword>
<evidence type="ECO:0000256" key="1">
    <source>
        <dbReference type="SAM" id="SignalP"/>
    </source>
</evidence>
<gene>
    <name evidence="2" type="primary">tolA</name>
    <name evidence="2" type="ORF">HV234_14220</name>
    <name evidence="3" type="ORF">KOSB73_260354</name>
</gene>
<reference evidence="5" key="3">
    <citation type="submission" date="2020-06" db="EMBL/GenBank/DDBJ databases">
        <title>REHAB project genomes.</title>
        <authorList>
            <person name="Shaw L.P."/>
        </authorList>
    </citation>
    <scope>NUCLEOTIDE SEQUENCE [LARGE SCALE GENOMIC DNA]</scope>
    <source>
        <strain evidence="5">RHBSTW-00555</strain>
    </source>
</reference>
<dbReference type="GO" id="GO:0043213">
    <property type="term" value="P:bacteriocin transport"/>
    <property type="evidence" value="ECO:0007669"/>
    <property type="project" value="InterPro"/>
</dbReference>
<reference evidence="3" key="1">
    <citation type="submission" date="2017-08" db="EMBL/GenBank/DDBJ databases">
        <authorList>
            <person name="de Groot N.N."/>
        </authorList>
    </citation>
    <scope>NUCLEOTIDE SEQUENCE [LARGE SCALE GENOMIC DNA]</scope>
    <source>
        <strain evidence="3">06D021</strain>
    </source>
</reference>
<proteinExistence type="predicted"/>
<evidence type="ECO:0000313" key="5">
    <source>
        <dbReference type="Proteomes" id="UP000510937"/>
    </source>
</evidence>
<name>A0A285B3Y4_9ENTR</name>
<protein>
    <submittedName>
        <fullName evidence="2">Cell envelope integrity protein TolA</fullName>
    </submittedName>
    <submittedName>
        <fullName evidence="3">Tol-Pal system TolA</fullName>
    </submittedName>
</protein>
<dbReference type="EMBL" id="CP055315">
    <property type="protein sequence ID" value="QLO52593.1"/>
    <property type="molecule type" value="Genomic_DNA"/>
</dbReference>
<evidence type="ECO:0000313" key="4">
    <source>
        <dbReference type="Proteomes" id="UP000220639"/>
    </source>
</evidence>
<dbReference type="NCBIfam" id="TIGR02794">
    <property type="entry name" value="tolA_full"/>
    <property type="match status" value="1"/>
</dbReference>
<feature type="signal peptide" evidence="1">
    <location>
        <begin position="1"/>
        <end position="26"/>
    </location>
</feature>
<dbReference type="AlphaFoldDB" id="A0A285B3Y4"/>
<sequence>MFVKISPLLICPLALLLSACSGSASAPDSTEDAKISAEVDKILRDYQTGSDTSPQANASRYLTQIQKAIFAKIDQPASWQGQTCSVRLTLQRDGTVENPTVENGDPALCAEVMSALKQATIPPAPDEKTYQTFSHVVLDFRP</sequence>
<dbReference type="Proteomes" id="UP000220639">
    <property type="component" value="Unassembled WGS sequence"/>
</dbReference>
<dbReference type="SUPFAM" id="SSF74653">
    <property type="entry name" value="TolA/TonB C-terminal domain"/>
    <property type="match status" value="1"/>
</dbReference>
<evidence type="ECO:0000313" key="2">
    <source>
        <dbReference type="EMBL" id="QLO52593.1"/>
    </source>
</evidence>
<dbReference type="GO" id="GO:0019534">
    <property type="term" value="F:toxin transmembrane transporter activity"/>
    <property type="evidence" value="ECO:0007669"/>
    <property type="project" value="InterPro"/>
</dbReference>
<organism evidence="3 4">
    <name type="scientific">Klebsiella grimontii</name>
    <dbReference type="NCBI Taxonomy" id="2058152"/>
    <lineage>
        <taxon>Bacteria</taxon>
        <taxon>Pseudomonadati</taxon>
        <taxon>Pseudomonadota</taxon>
        <taxon>Gammaproteobacteria</taxon>
        <taxon>Enterobacterales</taxon>
        <taxon>Enterobacteriaceae</taxon>
        <taxon>Klebsiella/Raoultella group</taxon>
        <taxon>Klebsiella</taxon>
    </lineage>
</organism>
<feature type="chain" id="PRO_5044379927" evidence="1">
    <location>
        <begin position="27"/>
        <end position="142"/>
    </location>
</feature>